<dbReference type="EMBL" id="LAZR01012738">
    <property type="protein sequence ID" value="KKM25338.1"/>
    <property type="molecule type" value="Genomic_DNA"/>
</dbReference>
<gene>
    <name evidence="4" type="ORF">LCGC14_1595980</name>
</gene>
<accession>A0A0F9KT76</accession>
<dbReference type="Pfam" id="PF01813">
    <property type="entry name" value="ATP-synt_D"/>
    <property type="match status" value="1"/>
</dbReference>
<dbReference type="AlphaFoldDB" id="A0A0F9KT76"/>
<proteinExistence type="inferred from homology"/>
<organism evidence="4">
    <name type="scientific">marine sediment metagenome</name>
    <dbReference type="NCBI Taxonomy" id="412755"/>
    <lineage>
        <taxon>unclassified sequences</taxon>
        <taxon>metagenomes</taxon>
        <taxon>ecological metagenomes</taxon>
    </lineage>
</organism>
<protein>
    <submittedName>
        <fullName evidence="4">Uncharacterized protein</fullName>
    </submittedName>
</protein>
<keyword evidence="2" id="KW-0813">Transport</keyword>
<evidence type="ECO:0000256" key="2">
    <source>
        <dbReference type="ARBA" id="ARBA00022448"/>
    </source>
</evidence>
<comment type="caution">
    <text evidence="4">The sequence shown here is derived from an EMBL/GenBank/DDBJ whole genome shotgun (WGS) entry which is preliminary data.</text>
</comment>
<evidence type="ECO:0000313" key="4">
    <source>
        <dbReference type="EMBL" id="KKM25338.1"/>
    </source>
</evidence>
<evidence type="ECO:0000256" key="3">
    <source>
        <dbReference type="ARBA" id="ARBA00023065"/>
    </source>
</evidence>
<reference evidence="4" key="1">
    <citation type="journal article" date="2015" name="Nature">
        <title>Complex archaea that bridge the gap between prokaryotes and eukaryotes.</title>
        <authorList>
            <person name="Spang A."/>
            <person name="Saw J.H."/>
            <person name="Jorgensen S.L."/>
            <person name="Zaremba-Niedzwiedzka K."/>
            <person name="Martijn J."/>
            <person name="Lind A.E."/>
            <person name="van Eijk R."/>
            <person name="Schleper C."/>
            <person name="Guy L."/>
            <person name="Ettema T.J."/>
        </authorList>
    </citation>
    <scope>NUCLEOTIDE SEQUENCE</scope>
</reference>
<keyword evidence="3" id="KW-0406">Ion transport</keyword>
<evidence type="ECO:0000256" key="1">
    <source>
        <dbReference type="ARBA" id="ARBA00005850"/>
    </source>
</evidence>
<dbReference type="GO" id="GO:0046961">
    <property type="term" value="F:proton-transporting ATPase activity, rotational mechanism"/>
    <property type="evidence" value="ECO:0007669"/>
    <property type="project" value="InterPro"/>
</dbReference>
<dbReference type="InterPro" id="IPR002699">
    <property type="entry name" value="V_ATPase_D"/>
</dbReference>
<comment type="similarity">
    <text evidence="1">Belongs to the V-ATPase D subunit family.</text>
</comment>
<dbReference type="Gene3D" id="1.10.287.3240">
    <property type="match status" value="1"/>
</dbReference>
<name>A0A0F9KT76_9ZZZZ</name>
<sequence>MASVKMTKNALRDKQHLLKQLQTYLPTLRLKKSLLQSQVMLIKNRIKRLKEDHKKRFDEVLEFCFLLSSKYDMDPIEYTQIKHVQKSYENIAGVELPNFEKIIF</sequence>